<name>A0A164SCZ0_9AGAM</name>
<gene>
    <name evidence="13" type="ORF">SISNIDRAFT_517525</name>
</gene>
<dbReference type="SUPFAM" id="SSF54211">
    <property type="entry name" value="Ribosomal protein S5 domain 2-like"/>
    <property type="match status" value="1"/>
</dbReference>
<feature type="domain" description="Exoribonuclease phosphorolytic" evidence="11">
    <location>
        <begin position="49"/>
        <end position="182"/>
    </location>
</feature>
<dbReference type="InterPro" id="IPR050590">
    <property type="entry name" value="Exosome_comp_Rrp42_subfam"/>
</dbReference>
<dbReference type="Pfam" id="PF01138">
    <property type="entry name" value="RNase_PH"/>
    <property type="match status" value="1"/>
</dbReference>
<dbReference type="STRING" id="1314777.A0A164SCZ0"/>
<reference evidence="13 14" key="1">
    <citation type="journal article" date="2016" name="Mol. Biol. Evol.">
        <title>Comparative Genomics of Early-Diverging Mushroom-Forming Fungi Provides Insights into the Origins of Lignocellulose Decay Capabilities.</title>
        <authorList>
            <person name="Nagy L.G."/>
            <person name="Riley R."/>
            <person name="Tritt A."/>
            <person name="Adam C."/>
            <person name="Daum C."/>
            <person name="Floudas D."/>
            <person name="Sun H."/>
            <person name="Yadav J.S."/>
            <person name="Pangilinan J."/>
            <person name="Larsson K.H."/>
            <person name="Matsuura K."/>
            <person name="Barry K."/>
            <person name="Labutti K."/>
            <person name="Kuo R."/>
            <person name="Ohm R.A."/>
            <person name="Bhattacharya S.S."/>
            <person name="Shirouzu T."/>
            <person name="Yoshinaga Y."/>
            <person name="Martin F.M."/>
            <person name="Grigoriev I.V."/>
            <person name="Hibbett D.S."/>
        </authorList>
    </citation>
    <scope>NUCLEOTIDE SEQUENCE [LARGE SCALE GENOMIC DNA]</scope>
    <source>
        <strain evidence="13 14">HHB9708</strain>
    </source>
</reference>
<sequence>MTFAEDSAGPSQTSIHEASTYQRLHPRAYLEKFLEEGIRTDGRKTSDWRDVQVITGSISTAEGSALVRLGQTTVVCGVKAEIAEPALDRANHGFIAPNLDLPALCSPKFKPGPPSEESQILSDRLNDILITSKALDPTSLCIRPGKAVWTIYLDAICINYDGNVLDAALLAMVAALRNTRLPAASYNEETNKTTCTRQNSVPLQLRNTPYICSFGLFDLTHLLSDPTSFEEPLLDTTISIVLDQTGQVVSVLQEGLAAVASENSNQILRRCIEFAKQRLIILTPKIEQR</sequence>
<evidence type="ECO:0000256" key="7">
    <source>
        <dbReference type="ARBA" id="ARBA00022884"/>
    </source>
</evidence>
<evidence type="ECO:0000313" key="13">
    <source>
        <dbReference type="EMBL" id="KZS91358.1"/>
    </source>
</evidence>
<dbReference type="Proteomes" id="UP000076722">
    <property type="component" value="Unassembled WGS sequence"/>
</dbReference>
<evidence type="ECO:0000256" key="5">
    <source>
        <dbReference type="ARBA" id="ARBA00022552"/>
    </source>
</evidence>
<keyword evidence="6" id="KW-0271">Exosome</keyword>
<feature type="domain" description="Exoribonuclease phosphorolytic" evidence="12">
    <location>
        <begin position="209"/>
        <end position="277"/>
    </location>
</feature>
<dbReference type="InterPro" id="IPR027408">
    <property type="entry name" value="PNPase/RNase_PH_dom_sf"/>
</dbReference>
<dbReference type="InterPro" id="IPR020568">
    <property type="entry name" value="Ribosomal_Su5_D2-typ_SF"/>
</dbReference>
<dbReference type="Pfam" id="PF03725">
    <property type="entry name" value="RNase_PH_C"/>
    <property type="match status" value="1"/>
</dbReference>
<evidence type="ECO:0000256" key="9">
    <source>
        <dbReference type="ARBA" id="ARBA00030617"/>
    </source>
</evidence>
<feature type="compositionally biased region" description="Polar residues" evidence="10">
    <location>
        <begin position="9"/>
        <end position="20"/>
    </location>
</feature>
<dbReference type="GO" id="GO:0016075">
    <property type="term" value="P:rRNA catabolic process"/>
    <property type="evidence" value="ECO:0007669"/>
    <property type="project" value="TreeGrafter"/>
</dbReference>
<dbReference type="GO" id="GO:0035925">
    <property type="term" value="F:mRNA 3'-UTR AU-rich region binding"/>
    <property type="evidence" value="ECO:0007669"/>
    <property type="project" value="TreeGrafter"/>
</dbReference>
<dbReference type="InterPro" id="IPR015847">
    <property type="entry name" value="ExoRNase_PH_dom2"/>
</dbReference>
<evidence type="ECO:0000256" key="10">
    <source>
        <dbReference type="SAM" id="MobiDB-lite"/>
    </source>
</evidence>
<dbReference type="GO" id="GO:0000177">
    <property type="term" value="C:cytoplasmic exosome (RNase complex)"/>
    <property type="evidence" value="ECO:0007669"/>
    <property type="project" value="TreeGrafter"/>
</dbReference>
<feature type="region of interest" description="Disordered" evidence="10">
    <location>
        <begin position="1"/>
        <end position="20"/>
    </location>
</feature>
<keyword evidence="7" id="KW-0694">RNA-binding</keyword>
<comment type="subcellular location">
    <subcellularLocation>
        <location evidence="1">Cytoplasm</location>
    </subcellularLocation>
    <subcellularLocation>
        <location evidence="2">Nucleus</location>
        <location evidence="2">Nucleolus</location>
    </subcellularLocation>
</comment>
<evidence type="ECO:0000256" key="8">
    <source>
        <dbReference type="ARBA" id="ARBA00023242"/>
    </source>
</evidence>
<dbReference type="PANTHER" id="PTHR11097">
    <property type="entry name" value="EXOSOME COMPLEX EXONUCLEASE RIBOSOMAL RNA PROCESSING PROTEIN"/>
    <property type="match status" value="1"/>
</dbReference>
<evidence type="ECO:0000256" key="3">
    <source>
        <dbReference type="ARBA" id="ARBA00006678"/>
    </source>
</evidence>
<protein>
    <recommendedName>
        <fullName evidence="9">Ribosomal RNA-processing protein 43</fullName>
    </recommendedName>
</protein>
<dbReference type="FunFam" id="3.30.230.70:FF:000017">
    <property type="entry name" value="Exosome complex component Rrp42"/>
    <property type="match status" value="1"/>
</dbReference>
<dbReference type="GO" id="GO:0005730">
    <property type="term" value="C:nucleolus"/>
    <property type="evidence" value="ECO:0007669"/>
    <property type="project" value="UniProtKB-SubCell"/>
</dbReference>
<accession>A0A164SCZ0</accession>
<keyword evidence="8" id="KW-0539">Nucleus</keyword>
<organism evidence="13 14">
    <name type="scientific">Sistotremastrum niveocremeum HHB9708</name>
    <dbReference type="NCBI Taxonomy" id="1314777"/>
    <lineage>
        <taxon>Eukaryota</taxon>
        <taxon>Fungi</taxon>
        <taxon>Dikarya</taxon>
        <taxon>Basidiomycota</taxon>
        <taxon>Agaricomycotina</taxon>
        <taxon>Agaricomycetes</taxon>
        <taxon>Sistotremastrales</taxon>
        <taxon>Sistotremastraceae</taxon>
        <taxon>Sertulicium</taxon>
        <taxon>Sertulicium niveocremeum</taxon>
    </lineage>
</organism>
<keyword evidence="5" id="KW-0698">rRNA processing</keyword>
<evidence type="ECO:0000256" key="4">
    <source>
        <dbReference type="ARBA" id="ARBA00022490"/>
    </source>
</evidence>
<evidence type="ECO:0000256" key="2">
    <source>
        <dbReference type="ARBA" id="ARBA00004604"/>
    </source>
</evidence>
<dbReference type="GO" id="GO:0034475">
    <property type="term" value="P:U4 snRNA 3'-end processing"/>
    <property type="evidence" value="ECO:0007669"/>
    <property type="project" value="TreeGrafter"/>
</dbReference>
<dbReference type="PANTHER" id="PTHR11097:SF9">
    <property type="entry name" value="EXOSOME COMPLEX COMPONENT RRP43"/>
    <property type="match status" value="1"/>
</dbReference>
<dbReference type="Gene3D" id="3.30.230.70">
    <property type="entry name" value="GHMP Kinase, N-terminal domain"/>
    <property type="match status" value="1"/>
</dbReference>
<dbReference type="GO" id="GO:0071038">
    <property type="term" value="P:TRAMP-dependent tRNA surveillance pathway"/>
    <property type="evidence" value="ECO:0007669"/>
    <property type="project" value="TreeGrafter"/>
</dbReference>
<dbReference type="OrthoDB" id="45882at2759"/>
<keyword evidence="4" id="KW-0963">Cytoplasm</keyword>
<dbReference type="GO" id="GO:0071028">
    <property type="term" value="P:nuclear mRNA surveillance"/>
    <property type="evidence" value="ECO:0007669"/>
    <property type="project" value="TreeGrafter"/>
</dbReference>
<dbReference type="GO" id="GO:0034473">
    <property type="term" value="P:U1 snRNA 3'-end processing"/>
    <property type="evidence" value="ECO:0007669"/>
    <property type="project" value="TreeGrafter"/>
</dbReference>
<evidence type="ECO:0000259" key="11">
    <source>
        <dbReference type="Pfam" id="PF01138"/>
    </source>
</evidence>
<dbReference type="AlphaFoldDB" id="A0A164SCZ0"/>
<dbReference type="GO" id="GO:0000176">
    <property type="term" value="C:nuclear exosome (RNase complex)"/>
    <property type="evidence" value="ECO:0007669"/>
    <property type="project" value="TreeGrafter"/>
</dbReference>
<evidence type="ECO:0000313" key="14">
    <source>
        <dbReference type="Proteomes" id="UP000076722"/>
    </source>
</evidence>
<keyword evidence="14" id="KW-1185">Reference proteome</keyword>
<dbReference type="SUPFAM" id="SSF55666">
    <property type="entry name" value="Ribonuclease PH domain 2-like"/>
    <property type="match status" value="1"/>
</dbReference>
<evidence type="ECO:0000256" key="1">
    <source>
        <dbReference type="ARBA" id="ARBA00004496"/>
    </source>
</evidence>
<proteinExistence type="inferred from homology"/>
<dbReference type="InterPro" id="IPR001247">
    <property type="entry name" value="ExoRNase_PH_dom1"/>
</dbReference>
<dbReference type="GO" id="GO:0071035">
    <property type="term" value="P:nuclear polyadenylation-dependent rRNA catabolic process"/>
    <property type="evidence" value="ECO:0007669"/>
    <property type="project" value="TreeGrafter"/>
</dbReference>
<dbReference type="GO" id="GO:0034476">
    <property type="term" value="P:U5 snRNA 3'-end processing"/>
    <property type="evidence" value="ECO:0007669"/>
    <property type="project" value="TreeGrafter"/>
</dbReference>
<dbReference type="CDD" id="cd11369">
    <property type="entry name" value="RNase_PH_RRP43"/>
    <property type="match status" value="1"/>
</dbReference>
<dbReference type="InterPro" id="IPR036345">
    <property type="entry name" value="ExoRNase_PH_dom2_sf"/>
</dbReference>
<dbReference type="GO" id="GO:0000467">
    <property type="term" value="P:exonucleolytic trimming to generate mature 3'-end of 5.8S rRNA from tricistronic rRNA transcript (SSU-rRNA, 5.8S rRNA, LSU-rRNA)"/>
    <property type="evidence" value="ECO:0007669"/>
    <property type="project" value="TreeGrafter"/>
</dbReference>
<evidence type="ECO:0000256" key="6">
    <source>
        <dbReference type="ARBA" id="ARBA00022835"/>
    </source>
</evidence>
<dbReference type="InterPro" id="IPR033196">
    <property type="entry name" value="Rrp43"/>
</dbReference>
<comment type="similarity">
    <text evidence="3">Belongs to the RNase PH family.</text>
</comment>
<dbReference type="EMBL" id="KV419416">
    <property type="protein sequence ID" value="KZS91358.1"/>
    <property type="molecule type" value="Genomic_DNA"/>
</dbReference>
<evidence type="ECO:0000259" key="12">
    <source>
        <dbReference type="Pfam" id="PF03725"/>
    </source>
</evidence>